<protein>
    <submittedName>
        <fullName evidence="1">36203_t:CDS:1</fullName>
    </submittedName>
</protein>
<evidence type="ECO:0000313" key="1">
    <source>
        <dbReference type="EMBL" id="CAG8817106.1"/>
    </source>
</evidence>
<organism evidence="1 2">
    <name type="scientific">Racocetra persica</name>
    <dbReference type="NCBI Taxonomy" id="160502"/>
    <lineage>
        <taxon>Eukaryota</taxon>
        <taxon>Fungi</taxon>
        <taxon>Fungi incertae sedis</taxon>
        <taxon>Mucoromycota</taxon>
        <taxon>Glomeromycotina</taxon>
        <taxon>Glomeromycetes</taxon>
        <taxon>Diversisporales</taxon>
        <taxon>Gigasporaceae</taxon>
        <taxon>Racocetra</taxon>
    </lineage>
</organism>
<dbReference type="EMBL" id="CAJVQC010079418">
    <property type="protein sequence ID" value="CAG8817106.1"/>
    <property type="molecule type" value="Genomic_DNA"/>
</dbReference>
<feature type="non-terminal residue" evidence="1">
    <location>
        <position position="180"/>
    </location>
</feature>
<sequence>DKQKKDSSQWFSVQCQFDLILSINRFLGIVEYVLTNWPGTIIQPRRLSQDMLEGLFGSIREMAGDSSTYTVQSYGYAMNKLTIIIQMTSEIQSLNYGLADGSGYYRTTVKPNKQNLEVYNQHKIQIEMLPTFSYQIFQELLNDDLVIVKYSCRYLQIMKNSVENLLVTWSKNIHQMALDS</sequence>
<reference evidence="1" key="1">
    <citation type="submission" date="2021-06" db="EMBL/GenBank/DDBJ databases">
        <authorList>
            <person name="Kallberg Y."/>
            <person name="Tangrot J."/>
            <person name="Rosling A."/>
        </authorList>
    </citation>
    <scope>NUCLEOTIDE SEQUENCE</scope>
    <source>
        <strain evidence="1">MA461A</strain>
    </source>
</reference>
<feature type="non-terminal residue" evidence="1">
    <location>
        <position position="1"/>
    </location>
</feature>
<dbReference type="Proteomes" id="UP000789920">
    <property type="component" value="Unassembled WGS sequence"/>
</dbReference>
<proteinExistence type="predicted"/>
<keyword evidence="2" id="KW-1185">Reference proteome</keyword>
<comment type="caution">
    <text evidence="1">The sequence shown here is derived from an EMBL/GenBank/DDBJ whole genome shotgun (WGS) entry which is preliminary data.</text>
</comment>
<evidence type="ECO:0000313" key="2">
    <source>
        <dbReference type="Proteomes" id="UP000789920"/>
    </source>
</evidence>
<accession>A0ACA9RZA7</accession>
<name>A0ACA9RZA7_9GLOM</name>
<gene>
    <name evidence="1" type="ORF">RPERSI_LOCUS24604</name>
</gene>